<evidence type="ECO:0000256" key="1">
    <source>
        <dbReference type="SAM" id="Phobius"/>
    </source>
</evidence>
<evidence type="ECO:0000313" key="2">
    <source>
        <dbReference type="EMBL" id="TJZ94300.1"/>
    </source>
</evidence>
<dbReference type="EMBL" id="SUMC01000238">
    <property type="protein sequence ID" value="TJZ94300.1"/>
    <property type="molecule type" value="Genomic_DNA"/>
</dbReference>
<comment type="caution">
    <text evidence="2">The sequence shown here is derived from an EMBL/GenBank/DDBJ whole genome shotgun (WGS) entry which is preliminary data.</text>
</comment>
<evidence type="ECO:0000313" key="3">
    <source>
        <dbReference type="Proteomes" id="UP000305778"/>
    </source>
</evidence>
<proteinExistence type="predicted"/>
<dbReference type="RefSeq" id="WP_136731552.1">
    <property type="nucleotide sequence ID" value="NZ_SUMC01000238.1"/>
</dbReference>
<organism evidence="2 3">
    <name type="scientific">Actinacidiphila oryziradicis</name>
    <dbReference type="NCBI Taxonomy" id="2571141"/>
    <lineage>
        <taxon>Bacteria</taxon>
        <taxon>Bacillati</taxon>
        <taxon>Actinomycetota</taxon>
        <taxon>Actinomycetes</taxon>
        <taxon>Kitasatosporales</taxon>
        <taxon>Streptomycetaceae</taxon>
        <taxon>Actinacidiphila</taxon>
    </lineage>
</organism>
<name>A0A4U0RHV0_9ACTN</name>
<dbReference type="AlphaFoldDB" id="A0A4U0RHV0"/>
<keyword evidence="1" id="KW-0472">Membrane</keyword>
<reference evidence="2 3" key="1">
    <citation type="submission" date="2019-04" db="EMBL/GenBank/DDBJ databases">
        <title>Streptomyces oryziradicis sp. nov., a novel actinomycete isolated from rhizosphere soil of rice (Oryza sativa L.).</title>
        <authorList>
            <person name="Li C."/>
        </authorList>
    </citation>
    <scope>NUCLEOTIDE SEQUENCE [LARGE SCALE GENOMIC DNA]</scope>
    <source>
        <strain evidence="2 3">NEAU-C40</strain>
    </source>
</reference>
<gene>
    <name evidence="2" type="ORF">FCI23_54130</name>
</gene>
<dbReference type="Proteomes" id="UP000305778">
    <property type="component" value="Unassembled WGS sequence"/>
</dbReference>
<feature type="transmembrane region" description="Helical" evidence="1">
    <location>
        <begin position="6"/>
        <end position="25"/>
    </location>
</feature>
<keyword evidence="1" id="KW-0812">Transmembrane</keyword>
<keyword evidence="3" id="KW-1185">Reference proteome</keyword>
<keyword evidence="1" id="KW-1133">Transmembrane helix</keyword>
<sequence length="29" mass="3181">MSVENTVGLIIACSLTSYLVYALIFSERS</sequence>
<protein>
    <submittedName>
        <fullName evidence="2">Potassium-transporting ATPase subunit F</fullName>
    </submittedName>
</protein>
<accession>A0A4U0RHV0</accession>